<comment type="subcellular location">
    <subcellularLocation>
        <location evidence="1">Cytoplasm</location>
    </subcellularLocation>
</comment>
<evidence type="ECO:0000256" key="6">
    <source>
        <dbReference type="ARBA" id="ARBA00022843"/>
    </source>
</evidence>
<feature type="compositionally biased region" description="Basic and acidic residues" evidence="12">
    <location>
        <begin position="142"/>
        <end position="153"/>
    </location>
</feature>
<dbReference type="GO" id="GO:0000122">
    <property type="term" value="P:negative regulation of transcription by RNA polymerase II"/>
    <property type="evidence" value="ECO:0007669"/>
    <property type="project" value="TreeGrafter"/>
</dbReference>
<feature type="region of interest" description="Disordered" evidence="12">
    <location>
        <begin position="91"/>
        <end position="159"/>
    </location>
</feature>
<evidence type="ECO:0000313" key="14">
    <source>
        <dbReference type="RefSeq" id="XP_020634208.2"/>
    </source>
</evidence>
<evidence type="ECO:0000256" key="1">
    <source>
        <dbReference type="ARBA" id="ARBA00004496"/>
    </source>
</evidence>
<keyword evidence="3" id="KW-0963">Cytoplasm</keyword>
<keyword evidence="11" id="KW-0834">Unfolded protein response</keyword>
<sequence length="189" mass="20738">MMAEPLPFSVGSPVPTWELEAWYEDLEEVLSLDVSSRTDLPAVEGPELEEPSLDDTALLWNLDVSDPLGASGSGAAENCDLSPHLTADLLELLGEEPVGGPPDSDSSRSSPPQTGTDDDEVLTGQKRKRSGQPQGSKRRRGREREQQNERRVAELTAQNEHLQREIERLSAEVEATRAALIQRMVNLKS</sequence>
<dbReference type="Gene3D" id="1.20.5.170">
    <property type="match status" value="1"/>
</dbReference>
<evidence type="ECO:0000256" key="7">
    <source>
        <dbReference type="ARBA" id="ARBA00023015"/>
    </source>
</evidence>
<dbReference type="GO" id="GO:0006986">
    <property type="term" value="P:response to unfolded protein"/>
    <property type="evidence" value="ECO:0007669"/>
    <property type="project" value="UniProtKB-KW"/>
</dbReference>
<dbReference type="GO" id="GO:1990617">
    <property type="term" value="C:CHOP-ATF4 complex"/>
    <property type="evidence" value="ECO:0007669"/>
    <property type="project" value="TreeGrafter"/>
</dbReference>
<evidence type="ECO:0000256" key="5">
    <source>
        <dbReference type="ARBA" id="ARBA00022553"/>
    </source>
</evidence>
<dbReference type="SUPFAM" id="SSF57959">
    <property type="entry name" value="Leucine zipper domain"/>
    <property type="match status" value="1"/>
</dbReference>
<dbReference type="Proteomes" id="UP001652642">
    <property type="component" value="Chromosome 2"/>
</dbReference>
<comment type="similarity">
    <text evidence="2">Belongs to the bZIP family.</text>
</comment>
<evidence type="ECO:0000256" key="4">
    <source>
        <dbReference type="ARBA" id="ARBA00022491"/>
    </source>
</evidence>
<proteinExistence type="inferred from homology"/>
<feature type="region of interest" description="Disordered" evidence="12">
    <location>
        <begin position="34"/>
        <end position="54"/>
    </location>
</feature>
<feature type="compositionally biased region" description="Low complexity" evidence="12">
    <location>
        <begin position="91"/>
        <end position="112"/>
    </location>
</feature>
<accession>A0A6J0SH92</accession>
<keyword evidence="4" id="KW-0678">Repressor</keyword>
<dbReference type="GO" id="GO:0036488">
    <property type="term" value="C:CHOP-C/EBP complex"/>
    <property type="evidence" value="ECO:0007669"/>
    <property type="project" value="TreeGrafter"/>
</dbReference>
<dbReference type="InterPro" id="IPR016670">
    <property type="entry name" value="DNA_damage_induc_transcript_3"/>
</dbReference>
<evidence type="ECO:0000256" key="9">
    <source>
        <dbReference type="ARBA" id="ARBA00023159"/>
    </source>
</evidence>
<keyword evidence="10" id="KW-0804">Transcription</keyword>
<evidence type="ECO:0000256" key="8">
    <source>
        <dbReference type="ARBA" id="ARBA00023125"/>
    </source>
</evidence>
<evidence type="ECO:0000313" key="13">
    <source>
        <dbReference type="Proteomes" id="UP001652642"/>
    </source>
</evidence>
<keyword evidence="8" id="KW-0238">DNA-binding</keyword>
<dbReference type="OrthoDB" id="8962665at2759"/>
<reference evidence="14" key="2">
    <citation type="submission" date="2025-08" db="UniProtKB">
        <authorList>
            <consortium name="RefSeq"/>
        </authorList>
    </citation>
    <scope>IDENTIFICATION</scope>
</reference>
<evidence type="ECO:0000256" key="11">
    <source>
        <dbReference type="ARBA" id="ARBA00023230"/>
    </source>
</evidence>
<feature type="compositionally biased region" description="Basic residues" evidence="12">
    <location>
        <begin position="125"/>
        <end position="141"/>
    </location>
</feature>
<dbReference type="InterPro" id="IPR046347">
    <property type="entry name" value="bZIP_sf"/>
</dbReference>
<dbReference type="PANTHER" id="PTHR16833:SF0">
    <property type="entry name" value="DNA DAMAGE-INDUCIBLE TRANSCRIPT 3 PROTEIN"/>
    <property type="match status" value="1"/>
</dbReference>
<keyword evidence="5" id="KW-0597">Phosphoprotein</keyword>
<dbReference type="InParanoid" id="A0A6J0SH92"/>
<dbReference type="CTD" id="1649"/>
<name>A0A6J0SH92_9SAUR</name>
<gene>
    <name evidence="14" type="primary">DDIT3</name>
</gene>
<dbReference type="GO" id="GO:0001228">
    <property type="term" value="F:DNA-binding transcription activator activity, RNA polymerase II-specific"/>
    <property type="evidence" value="ECO:0007669"/>
    <property type="project" value="TreeGrafter"/>
</dbReference>
<dbReference type="GeneID" id="110070828"/>
<dbReference type="KEGG" id="pvt:110070828"/>
<keyword evidence="6" id="KW-0832">Ubl conjugation</keyword>
<dbReference type="PANTHER" id="PTHR16833">
    <property type="entry name" value="DNA DAMAGE-INDUCIBLE TRANSCRIPT 3 DDIT3"/>
    <property type="match status" value="1"/>
</dbReference>
<keyword evidence="7" id="KW-0805">Transcription regulation</keyword>
<evidence type="ECO:0000256" key="3">
    <source>
        <dbReference type="ARBA" id="ARBA00022490"/>
    </source>
</evidence>
<evidence type="ECO:0000256" key="12">
    <source>
        <dbReference type="SAM" id="MobiDB-lite"/>
    </source>
</evidence>
<dbReference type="GO" id="GO:0046982">
    <property type="term" value="F:protein heterodimerization activity"/>
    <property type="evidence" value="ECO:0007669"/>
    <property type="project" value="TreeGrafter"/>
</dbReference>
<dbReference type="GO" id="GO:1990622">
    <property type="term" value="C:CHOP-ATF3 complex"/>
    <property type="evidence" value="ECO:0007669"/>
    <property type="project" value="TreeGrafter"/>
</dbReference>
<evidence type="ECO:0000256" key="10">
    <source>
        <dbReference type="ARBA" id="ARBA00023163"/>
    </source>
</evidence>
<reference evidence="13" key="1">
    <citation type="submission" date="2025-05" db="UniProtKB">
        <authorList>
            <consortium name="RefSeq"/>
        </authorList>
    </citation>
    <scope>NUCLEOTIDE SEQUENCE [LARGE SCALE GENOMIC DNA]</scope>
</reference>
<dbReference type="GO" id="GO:0005737">
    <property type="term" value="C:cytoplasm"/>
    <property type="evidence" value="ECO:0007669"/>
    <property type="project" value="UniProtKB-SubCell"/>
</dbReference>
<dbReference type="GO" id="GO:0006983">
    <property type="term" value="P:ER overload response"/>
    <property type="evidence" value="ECO:0007669"/>
    <property type="project" value="TreeGrafter"/>
</dbReference>
<keyword evidence="9" id="KW-0010">Activator</keyword>
<dbReference type="AlphaFoldDB" id="A0A6J0SH92"/>
<dbReference type="RefSeq" id="XP_020634208.2">
    <property type="nucleotide sequence ID" value="XM_020778549.2"/>
</dbReference>
<evidence type="ECO:0000256" key="2">
    <source>
        <dbReference type="ARBA" id="ARBA00007163"/>
    </source>
</evidence>
<dbReference type="GO" id="GO:0070059">
    <property type="term" value="P:intrinsic apoptotic signaling pathway in response to endoplasmic reticulum stress"/>
    <property type="evidence" value="ECO:0007669"/>
    <property type="project" value="TreeGrafter"/>
</dbReference>
<keyword evidence="13" id="KW-1185">Reference proteome</keyword>
<organism evidence="13 14">
    <name type="scientific">Pogona vitticeps</name>
    <name type="common">central bearded dragon</name>
    <dbReference type="NCBI Taxonomy" id="103695"/>
    <lineage>
        <taxon>Eukaryota</taxon>
        <taxon>Metazoa</taxon>
        <taxon>Chordata</taxon>
        <taxon>Craniata</taxon>
        <taxon>Vertebrata</taxon>
        <taxon>Euteleostomi</taxon>
        <taxon>Lepidosauria</taxon>
        <taxon>Squamata</taxon>
        <taxon>Bifurcata</taxon>
        <taxon>Unidentata</taxon>
        <taxon>Episquamata</taxon>
        <taxon>Toxicofera</taxon>
        <taxon>Iguania</taxon>
        <taxon>Acrodonta</taxon>
        <taxon>Agamidae</taxon>
        <taxon>Amphibolurinae</taxon>
        <taxon>Pogona</taxon>
    </lineage>
</organism>
<protein>
    <submittedName>
        <fullName evidence="14">DNA damage-inducible transcript 3 protein</fullName>
    </submittedName>
</protein>
<dbReference type="GO" id="GO:0000978">
    <property type="term" value="F:RNA polymerase II cis-regulatory region sequence-specific DNA binding"/>
    <property type="evidence" value="ECO:0007669"/>
    <property type="project" value="TreeGrafter"/>
</dbReference>